<dbReference type="GO" id="GO:0006865">
    <property type="term" value="P:amino acid transport"/>
    <property type="evidence" value="ECO:0007669"/>
    <property type="project" value="UniProtKB-KW"/>
</dbReference>
<sequence>MLGLVAFALLILASSYWKLTGYLENRGEADEDGPKPPPVLEEKYLVIMAGQEKPSFLATPSRVPSFSSTNYFSENSICH</sequence>
<accession>A0A830C628</accession>
<dbReference type="AlphaFoldDB" id="A0A830C628"/>
<evidence type="ECO:0000256" key="8">
    <source>
        <dbReference type="SAM" id="SignalP"/>
    </source>
</evidence>
<dbReference type="PANTHER" id="PTHR33228">
    <property type="entry name" value="PROTEIN GLUTAMINE DUMPER 4-RELATED"/>
    <property type="match status" value="1"/>
</dbReference>
<gene>
    <name evidence="9" type="ORF">PHJA_001115900</name>
</gene>
<evidence type="ECO:0000313" key="9">
    <source>
        <dbReference type="EMBL" id="GFP89721.1"/>
    </source>
</evidence>
<keyword evidence="7" id="KW-0472">Membrane</keyword>
<evidence type="ECO:0000256" key="3">
    <source>
        <dbReference type="ARBA" id="ARBA00022448"/>
    </source>
</evidence>
<keyword evidence="3" id="KW-0813">Transport</keyword>
<organism evidence="9 10">
    <name type="scientific">Phtheirospermum japonicum</name>
    <dbReference type="NCBI Taxonomy" id="374723"/>
    <lineage>
        <taxon>Eukaryota</taxon>
        <taxon>Viridiplantae</taxon>
        <taxon>Streptophyta</taxon>
        <taxon>Embryophyta</taxon>
        <taxon>Tracheophyta</taxon>
        <taxon>Spermatophyta</taxon>
        <taxon>Magnoliopsida</taxon>
        <taxon>eudicotyledons</taxon>
        <taxon>Gunneridae</taxon>
        <taxon>Pentapetalae</taxon>
        <taxon>asterids</taxon>
        <taxon>lamiids</taxon>
        <taxon>Lamiales</taxon>
        <taxon>Orobanchaceae</taxon>
        <taxon>Orobanchaceae incertae sedis</taxon>
        <taxon>Phtheirospermum</taxon>
    </lineage>
</organism>
<keyword evidence="10" id="KW-1185">Reference proteome</keyword>
<comment type="similarity">
    <text evidence="2">Belongs to the GLUTAMINE DUMPER 1 (TC 9.B.60) family.</text>
</comment>
<dbReference type="InterPro" id="IPR040359">
    <property type="entry name" value="GDU"/>
</dbReference>
<keyword evidence="6" id="KW-1133">Transmembrane helix</keyword>
<evidence type="ECO:0000256" key="4">
    <source>
        <dbReference type="ARBA" id="ARBA00022692"/>
    </source>
</evidence>
<dbReference type="GO" id="GO:0080143">
    <property type="term" value="P:regulation of amino acid export"/>
    <property type="evidence" value="ECO:0007669"/>
    <property type="project" value="InterPro"/>
</dbReference>
<proteinExistence type="inferred from homology"/>
<dbReference type="PANTHER" id="PTHR33228:SF77">
    <property type="entry name" value="PROTEIN GLUTAMINE DUMPER 2"/>
    <property type="match status" value="1"/>
</dbReference>
<evidence type="ECO:0000256" key="6">
    <source>
        <dbReference type="ARBA" id="ARBA00022989"/>
    </source>
</evidence>
<evidence type="ECO:0000313" key="10">
    <source>
        <dbReference type="Proteomes" id="UP000653305"/>
    </source>
</evidence>
<name>A0A830C628_9LAMI</name>
<evidence type="ECO:0000256" key="1">
    <source>
        <dbReference type="ARBA" id="ARBA00004167"/>
    </source>
</evidence>
<dbReference type="Proteomes" id="UP000653305">
    <property type="component" value="Unassembled WGS sequence"/>
</dbReference>
<evidence type="ECO:0000256" key="2">
    <source>
        <dbReference type="ARBA" id="ARBA00009977"/>
    </source>
</evidence>
<comment type="caution">
    <text evidence="9">The sequence shown here is derived from an EMBL/GenBank/DDBJ whole genome shotgun (WGS) entry which is preliminary data.</text>
</comment>
<dbReference type="EMBL" id="BMAC01000199">
    <property type="protein sequence ID" value="GFP89721.1"/>
    <property type="molecule type" value="Genomic_DNA"/>
</dbReference>
<keyword evidence="4" id="KW-0812">Transmembrane</keyword>
<feature type="signal peptide" evidence="8">
    <location>
        <begin position="1"/>
        <end position="21"/>
    </location>
</feature>
<feature type="chain" id="PRO_5032276436" evidence="8">
    <location>
        <begin position="22"/>
        <end position="79"/>
    </location>
</feature>
<keyword evidence="8" id="KW-0732">Signal</keyword>
<dbReference type="GO" id="GO:0016020">
    <property type="term" value="C:membrane"/>
    <property type="evidence" value="ECO:0007669"/>
    <property type="project" value="UniProtKB-SubCell"/>
</dbReference>
<dbReference type="OrthoDB" id="912334at2759"/>
<evidence type="ECO:0000256" key="7">
    <source>
        <dbReference type="ARBA" id="ARBA00023136"/>
    </source>
</evidence>
<comment type="subcellular location">
    <subcellularLocation>
        <location evidence="1">Membrane</location>
        <topology evidence="1">Single-pass membrane protein</topology>
    </subcellularLocation>
</comment>
<protein>
    <submittedName>
        <fullName evidence="9">Protein glutamine dumper 3</fullName>
    </submittedName>
</protein>
<reference evidence="9" key="1">
    <citation type="submission" date="2020-07" db="EMBL/GenBank/DDBJ databases">
        <title>Ethylene signaling mediates host invasion by parasitic plants.</title>
        <authorList>
            <person name="Yoshida S."/>
        </authorList>
    </citation>
    <scope>NUCLEOTIDE SEQUENCE</scope>
    <source>
        <strain evidence="9">Okayama</strain>
    </source>
</reference>
<keyword evidence="5" id="KW-0029">Amino-acid transport</keyword>
<evidence type="ECO:0000256" key="5">
    <source>
        <dbReference type="ARBA" id="ARBA00022970"/>
    </source>
</evidence>